<comment type="caution">
    <text evidence="1">The sequence shown here is derived from an EMBL/GenBank/DDBJ whole genome shotgun (WGS) entry which is preliminary data.</text>
</comment>
<sequence>MRPKQGNKNGEKSPTFIKDNHNCLISKDMLNLAGLINMS</sequence>
<dbReference type="Proteomes" id="UP000020938">
    <property type="component" value="Unassembled WGS sequence"/>
</dbReference>
<gene>
    <name evidence="1" type="ORF">M123_4939</name>
</gene>
<organism evidence="1 2">
    <name type="scientific">Bacteroides fragilis str. 3976T8</name>
    <dbReference type="NCBI Taxonomy" id="1339314"/>
    <lineage>
        <taxon>Bacteria</taxon>
        <taxon>Pseudomonadati</taxon>
        <taxon>Bacteroidota</taxon>
        <taxon>Bacteroidia</taxon>
        <taxon>Bacteroidales</taxon>
        <taxon>Bacteroidaceae</taxon>
        <taxon>Bacteroides</taxon>
    </lineage>
</organism>
<evidence type="ECO:0000313" key="2">
    <source>
        <dbReference type="Proteomes" id="UP000020938"/>
    </source>
</evidence>
<name>A0A016B2V0_BACFG</name>
<proteinExistence type="predicted"/>
<reference evidence="1 2" key="1">
    <citation type="submission" date="2014-02" db="EMBL/GenBank/DDBJ databases">
        <authorList>
            <person name="Sears C."/>
            <person name="Carroll K."/>
            <person name="Sack B.R."/>
            <person name="Qadri F."/>
            <person name="Myers L.L."/>
            <person name="Chung G.-T."/>
            <person name="Escheverria P."/>
            <person name="Fraser C.M."/>
            <person name="Sadzewicz L."/>
            <person name="Shefchek K.A."/>
            <person name="Tallon L."/>
            <person name="Das S.P."/>
            <person name="Daugherty S."/>
            <person name="Mongodin E.F."/>
        </authorList>
    </citation>
    <scope>NUCLEOTIDE SEQUENCE [LARGE SCALE GENOMIC DNA]</scope>
    <source>
        <strain evidence="1 2">3976T8</strain>
    </source>
</reference>
<dbReference type="EMBL" id="JGDS01000023">
    <property type="protein sequence ID" value="EXZ75608.1"/>
    <property type="molecule type" value="Genomic_DNA"/>
</dbReference>
<accession>A0A016B2V0</accession>
<protein>
    <submittedName>
        <fullName evidence="1">Uncharacterized protein</fullName>
    </submittedName>
</protein>
<evidence type="ECO:0000313" key="1">
    <source>
        <dbReference type="EMBL" id="EXZ75608.1"/>
    </source>
</evidence>
<dbReference type="AlphaFoldDB" id="A0A016B2V0"/>